<dbReference type="PANTHER" id="PTHR34290">
    <property type="entry name" value="SI:CH73-390P7.2"/>
    <property type="match status" value="1"/>
</dbReference>
<dbReference type="Proteomes" id="UP001549320">
    <property type="component" value="Unassembled WGS sequence"/>
</dbReference>
<protein>
    <submittedName>
        <fullName evidence="1">DCC family thiol-disulfide oxidoreductase YuxK</fullName>
    </submittedName>
</protein>
<dbReference type="RefSeq" id="WP_354447990.1">
    <property type="nucleotide sequence ID" value="NZ_JBEPSH010000011.1"/>
</dbReference>
<dbReference type="PANTHER" id="PTHR34290:SF2">
    <property type="entry name" value="OS04G0668800 PROTEIN"/>
    <property type="match status" value="1"/>
</dbReference>
<accession>A0ABV2QF60</accession>
<sequence>MTNAITSFPLTLYYDASCRFCNAEMTNLMLRNTQGRLCFINCAEPGFQGGPAPQEHLMRSIHGVDAQGRVFVGVDCLARAYEGIGWTWAPGVFKWPVIHSLANRLYPVIARNRYRMPKWPVVWILESAARRAAERTARHSARCQGGRCDLDDHIPHH</sequence>
<evidence type="ECO:0000313" key="1">
    <source>
        <dbReference type="EMBL" id="MET4579668.1"/>
    </source>
</evidence>
<evidence type="ECO:0000313" key="2">
    <source>
        <dbReference type="Proteomes" id="UP001549320"/>
    </source>
</evidence>
<dbReference type="Pfam" id="PF04134">
    <property type="entry name" value="DCC1-like"/>
    <property type="match status" value="1"/>
</dbReference>
<dbReference type="EMBL" id="JBEPSH010000011">
    <property type="protein sequence ID" value="MET4579668.1"/>
    <property type="molecule type" value="Genomic_DNA"/>
</dbReference>
<proteinExistence type="predicted"/>
<reference evidence="1 2" key="1">
    <citation type="submission" date="2024-06" db="EMBL/GenBank/DDBJ databases">
        <title>Sorghum-associated microbial communities from plants grown in Nebraska, USA.</title>
        <authorList>
            <person name="Schachtman D."/>
        </authorList>
    </citation>
    <scope>NUCLEOTIDE SEQUENCE [LARGE SCALE GENOMIC DNA]</scope>
    <source>
        <strain evidence="1 2">2709</strain>
    </source>
</reference>
<dbReference type="InterPro" id="IPR044691">
    <property type="entry name" value="DCC1_Trx"/>
</dbReference>
<dbReference type="InterPro" id="IPR007263">
    <property type="entry name" value="DCC1-like"/>
</dbReference>
<name>A0ABV2QF60_9BURK</name>
<comment type="caution">
    <text evidence="1">The sequence shown here is derived from an EMBL/GenBank/DDBJ whole genome shotgun (WGS) entry which is preliminary data.</text>
</comment>
<organism evidence="1 2">
    <name type="scientific">Ottowia thiooxydans</name>
    <dbReference type="NCBI Taxonomy" id="219182"/>
    <lineage>
        <taxon>Bacteria</taxon>
        <taxon>Pseudomonadati</taxon>
        <taxon>Pseudomonadota</taxon>
        <taxon>Betaproteobacteria</taxon>
        <taxon>Burkholderiales</taxon>
        <taxon>Comamonadaceae</taxon>
        <taxon>Ottowia</taxon>
    </lineage>
</organism>
<keyword evidence="2" id="KW-1185">Reference proteome</keyword>
<gene>
    <name evidence="1" type="ORF">ABIE13_004805</name>
</gene>